<gene>
    <name evidence="11" type="ORF">KDK92_10010</name>
</gene>
<organism evidence="11 12">
    <name type="scientific">Oceanirhabdus seepicola</name>
    <dbReference type="NCBI Taxonomy" id="2828781"/>
    <lineage>
        <taxon>Bacteria</taxon>
        <taxon>Bacillati</taxon>
        <taxon>Bacillota</taxon>
        <taxon>Clostridia</taxon>
        <taxon>Eubacteriales</taxon>
        <taxon>Clostridiaceae</taxon>
        <taxon>Oceanirhabdus</taxon>
    </lineage>
</organism>
<feature type="coiled-coil region" evidence="10">
    <location>
        <begin position="228"/>
        <end position="255"/>
    </location>
</feature>
<name>A0A9J6P1L3_9CLOT</name>
<evidence type="ECO:0000256" key="2">
    <source>
        <dbReference type="ARBA" id="ARBA00004170"/>
    </source>
</evidence>
<dbReference type="InterPro" id="IPR035968">
    <property type="entry name" value="ATP_synth_F1_ATPase_gsu"/>
</dbReference>
<comment type="function">
    <text evidence="1">Produces ATP from ADP in the presence of a proton gradient across the membrane. The gamma chain is believed to be important in regulating ATPase activity and the flow of protons through the CF(0) complex.</text>
</comment>
<keyword evidence="7" id="KW-0472">Membrane</keyword>
<evidence type="ECO:0000256" key="3">
    <source>
        <dbReference type="ARBA" id="ARBA00007681"/>
    </source>
</evidence>
<keyword evidence="9" id="KW-0066">ATP synthesis</keyword>
<dbReference type="Gene3D" id="3.40.1380.10">
    <property type="match status" value="1"/>
</dbReference>
<dbReference type="SUPFAM" id="SSF52943">
    <property type="entry name" value="ATP synthase (F1-ATPase), gamma subunit"/>
    <property type="match status" value="1"/>
</dbReference>
<reference evidence="11" key="1">
    <citation type="journal article" date="2021" name="mSystems">
        <title>Bacteria and Archaea Synergistically Convert Glycine Betaine to Biogenic Methane in the Formosa Cold Seep of the South China Sea.</title>
        <authorList>
            <person name="Li L."/>
            <person name="Zhang W."/>
            <person name="Zhang S."/>
            <person name="Song L."/>
            <person name="Sun Q."/>
            <person name="Zhang H."/>
            <person name="Xiang H."/>
            <person name="Dong X."/>
        </authorList>
    </citation>
    <scope>NUCLEOTIDE SEQUENCE</scope>
    <source>
        <strain evidence="11">ZWT</strain>
    </source>
</reference>
<keyword evidence="4" id="KW-0813">Transport</keyword>
<protein>
    <submittedName>
        <fullName evidence="11">F0F1 ATP synthase subunit gamma</fullName>
    </submittedName>
</protein>
<dbReference type="GO" id="GO:0045259">
    <property type="term" value="C:proton-transporting ATP synthase complex"/>
    <property type="evidence" value="ECO:0007669"/>
    <property type="project" value="UniProtKB-KW"/>
</dbReference>
<dbReference type="PANTHER" id="PTHR11693:SF22">
    <property type="entry name" value="ATP SYNTHASE SUBUNIT GAMMA, MITOCHONDRIAL"/>
    <property type="match status" value="1"/>
</dbReference>
<evidence type="ECO:0000256" key="8">
    <source>
        <dbReference type="ARBA" id="ARBA00023196"/>
    </source>
</evidence>
<dbReference type="Gene3D" id="1.10.287.80">
    <property type="entry name" value="ATP synthase, gamma subunit, helix hairpin domain"/>
    <property type="match status" value="1"/>
</dbReference>
<dbReference type="PANTHER" id="PTHR11693">
    <property type="entry name" value="ATP SYNTHASE GAMMA CHAIN"/>
    <property type="match status" value="1"/>
</dbReference>
<accession>A0A9J6P1L3</accession>
<dbReference type="InterPro" id="IPR000131">
    <property type="entry name" value="ATP_synth_F1_gsu"/>
</dbReference>
<dbReference type="PRINTS" id="PR00126">
    <property type="entry name" value="ATPASEGAMMA"/>
</dbReference>
<evidence type="ECO:0000256" key="10">
    <source>
        <dbReference type="SAM" id="Coils"/>
    </source>
</evidence>
<dbReference type="AlphaFoldDB" id="A0A9J6P1L3"/>
<evidence type="ECO:0000256" key="1">
    <source>
        <dbReference type="ARBA" id="ARBA00003456"/>
    </source>
</evidence>
<dbReference type="Pfam" id="PF00231">
    <property type="entry name" value="ATP-synt"/>
    <property type="match status" value="1"/>
</dbReference>
<sequence length="272" mass="31366">MAASLALIKRRIKSIENTMKITKAMSMVANSKFSKSKSNLYVNNEYAKKMKDGVNKLLTNENLKEYVKEIDERKKLFIIMSSDLGLCGAFNSGTAKRAFIEKEKNKNCKFIVCGTKGRDFIGAIGGETIAEYVELPYYPSIKESRIISNKIMRYFKEEKCEIYAIYYKFISVIKKELILEKIFPFDIKEEQWNEQKSISVEDILTLYFDSVILNILMQSKTSELSFRIETTNNALKNGKELLADLRKRYNRIRQSNITNEISEIIGGVEALK</sequence>
<dbReference type="CDD" id="cd12151">
    <property type="entry name" value="F1-ATPase_gamma"/>
    <property type="match status" value="1"/>
</dbReference>
<keyword evidence="12" id="KW-1185">Reference proteome</keyword>
<keyword evidence="5" id="KW-0375">Hydrogen ion transport</keyword>
<dbReference type="Proteomes" id="UP001056429">
    <property type="component" value="Unassembled WGS sequence"/>
</dbReference>
<keyword evidence="6" id="KW-0406">Ion transport</keyword>
<evidence type="ECO:0000313" key="12">
    <source>
        <dbReference type="Proteomes" id="UP001056429"/>
    </source>
</evidence>
<evidence type="ECO:0000256" key="5">
    <source>
        <dbReference type="ARBA" id="ARBA00022781"/>
    </source>
</evidence>
<dbReference type="RefSeq" id="WP_250859122.1">
    <property type="nucleotide sequence ID" value="NZ_JAGSOJ010000002.1"/>
</dbReference>
<evidence type="ECO:0000256" key="7">
    <source>
        <dbReference type="ARBA" id="ARBA00023136"/>
    </source>
</evidence>
<evidence type="ECO:0000256" key="6">
    <source>
        <dbReference type="ARBA" id="ARBA00023065"/>
    </source>
</evidence>
<comment type="caution">
    <text evidence="11">The sequence shown here is derived from an EMBL/GenBank/DDBJ whole genome shotgun (WGS) entry which is preliminary data.</text>
</comment>
<evidence type="ECO:0000256" key="4">
    <source>
        <dbReference type="ARBA" id="ARBA00022448"/>
    </source>
</evidence>
<dbReference type="EMBL" id="JAGSOJ010000002">
    <property type="protein sequence ID" value="MCM1990078.1"/>
    <property type="molecule type" value="Genomic_DNA"/>
</dbReference>
<keyword evidence="10" id="KW-0175">Coiled coil</keyword>
<evidence type="ECO:0000256" key="9">
    <source>
        <dbReference type="ARBA" id="ARBA00023310"/>
    </source>
</evidence>
<reference evidence="11" key="2">
    <citation type="submission" date="2021-04" db="EMBL/GenBank/DDBJ databases">
        <authorList>
            <person name="Dong X."/>
        </authorList>
    </citation>
    <scope>NUCLEOTIDE SEQUENCE</scope>
    <source>
        <strain evidence="11">ZWT</strain>
    </source>
</reference>
<proteinExistence type="inferred from homology"/>
<comment type="subcellular location">
    <subcellularLocation>
        <location evidence="2">Membrane</location>
        <topology evidence="2">Peripheral membrane protein</topology>
    </subcellularLocation>
</comment>
<keyword evidence="8" id="KW-0139">CF(1)</keyword>
<comment type="similarity">
    <text evidence="3">Belongs to the ATPase gamma chain family.</text>
</comment>
<evidence type="ECO:0000313" key="11">
    <source>
        <dbReference type="EMBL" id="MCM1990078.1"/>
    </source>
</evidence>
<dbReference type="GO" id="GO:0046933">
    <property type="term" value="F:proton-transporting ATP synthase activity, rotational mechanism"/>
    <property type="evidence" value="ECO:0007669"/>
    <property type="project" value="InterPro"/>
</dbReference>